<comment type="caution">
    <text evidence="2">The sequence shown here is derived from an EMBL/GenBank/DDBJ whole genome shotgun (WGS) entry which is preliminary data.</text>
</comment>
<dbReference type="EMBL" id="CAJNJA010001049">
    <property type="protein sequence ID" value="CAE7156888.1"/>
    <property type="molecule type" value="Genomic_DNA"/>
</dbReference>
<dbReference type="InterPro" id="IPR004401">
    <property type="entry name" value="YbaB/EbfC"/>
</dbReference>
<gene>
    <name evidence="2" type="ORF">SNEC2469_LOCUS290</name>
</gene>
<sequence length="101" mass="10873">MMKQAQQMQEKMGEMQERLAQAEIDGQAGGGLVKVTMTGKGDVKAVRIDPSLAKPEEIEVLEDLVLAAVNDARAKVEETASEQMKEITGGLDLPGGFKLPF</sequence>
<dbReference type="Gene3D" id="3.30.1310.10">
    <property type="entry name" value="Nucleoid-associated protein YbaB-like domain"/>
    <property type="match status" value="1"/>
</dbReference>
<evidence type="ECO:0000313" key="3">
    <source>
        <dbReference type="Proteomes" id="UP000601435"/>
    </source>
</evidence>
<dbReference type="InterPro" id="IPR036894">
    <property type="entry name" value="YbaB-like_sf"/>
</dbReference>
<dbReference type="PANTHER" id="PTHR33449">
    <property type="entry name" value="NUCLEOID-ASSOCIATED PROTEIN YBAB"/>
    <property type="match status" value="1"/>
</dbReference>
<keyword evidence="3" id="KW-1185">Reference proteome</keyword>
<accession>A0A812IR62</accession>
<name>A0A812IR62_9DINO</name>
<organism evidence="2 3">
    <name type="scientific">Symbiodinium necroappetens</name>
    <dbReference type="NCBI Taxonomy" id="1628268"/>
    <lineage>
        <taxon>Eukaryota</taxon>
        <taxon>Sar</taxon>
        <taxon>Alveolata</taxon>
        <taxon>Dinophyceae</taxon>
        <taxon>Suessiales</taxon>
        <taxon>Symbiodiniaceae</taxon>
        <taxon>Symbiodinium</taxon>
    </lineage>
</organism>
<reference evidence="2" key="1">
    <citation type="submission" date="2021-02" db="EMBL/GenBank/DDBJ databases">
        <authorList>
            <person name="Dougan E. K."/>
            <person name="Rhodes N."/>
            <person name="Thang M."/>
            <person name="Chan C."/>
        </authorList>
    </citation>
    <scope>NUCLEOTIDE SEQUENCE</scope>
</reference>
<dbReference type="GO" id="GO:0003677">
    <property type="term" value="F:DNA binding"/>
    <property type="evidence" value="ECO:0007669"/>
    <property type="project" value="UniProtKB-KW"/>
</dbReference>
<dbReference type="Pfam" id="PF02575">
    <property type="entry name" value="YbaB_DNA_bd"/>
    <property type="match status" value="1"/>
</dbReference>
<evidence type="ECO:0000256" key="1">
    <source>
        <dbReference type="ARBA" id="ARBA00023125"/>
    </source>
</evidence>
<dbReference type="SUPFAM" id="SSF82607">
    <property type="entry name" value="YbaB-like"/>
    <property type="match status" value="1"/>
</dbReference>
<evidence type="ECO:0008006" key="4">
    <source>
        <dbReference type="Google" id="ProtNLM"/>
    </source>
</evidence>
<dbReference type="HAMAP" id="MF_00274">
    <property type="entry name" value="DNA_YbaB_EbfC"/>
    <property type="match status" value="1"/>
</dbReference>
<dbReference type="PIRSF" id="PIRSF004555">
    <property type="entry name" value="UCP004555"/>
    <property type="match status" value="1"/>
</dbReference>
<dbReference type="AlphaFoldDB" id="A0A812IR62"/>
<dbReference type="GO" id="GO:0005829">
    <property type="term" value="C:cytosol"/>
    <property type="evidence" value="ECO:0007669"/>
    <property type="project" value="TreeGrafter"/>
</dbReference>
<dbReference type="Proteomes" id="UP000601435">
    <property type="component" value="Unassembled WGS sequence"/>
</dbReference>
<dbReference type="PANTHER" id="PTHR33449:SF1">
    <property type="entry name" value="NUCLEOID-ASSOCIATED PROTEIN YBAB"/>
    <property type="match status" value="1"/>
</dbReference>
<dbReference type="NCBIfam" id="TIGR00103">
    <property type="entry name" value="DNA_YbaB_EbfC"/>
    <property type="match status" value="1"/>
</dbReference>
<proteinExistence type="inferred from homology"/>
<dbReference type="OrthoDB" id="10060926at2759"/>
<protein>
    <recommendedName>
        <fullName evidence="4">Nucleoid-associated protein</fullName>
    </recommendedName>
</protein>
<evidence type="ECO:0000313" key="2">
    <source>
        <dbReference type="EMBL" id="CAE7156888.1"/>
    </source>
</evidence>
<keyword evidence="1" id="KW-0238">DNA-binding</keyword>